<feature type="compositionally biased region" description="Acidic residues" evidence="1">
    <location>
        <begin position="166"/>
        <end position="178"/>
    </location>
</feature>
<evidence type="ECO:0000313" key="3">
    <source>
        <dbReference type="Proteomes" id="UP001172159"/>
    </source>
</evidence>
<feature type="region of interest" description="Disordered" evidence="1">
    <location>
        <begin position="293"/>
        <end position="312"/>
    </location>
</feature>
<gene>
    <name evidence="2" type="ORF">B0T21DRAFT_76467</name>
</gene>
<sequence>MSRNAHQKYPPAPRIKLKVVNKKKLRRPSITSSESSLNLSDDEGYSGVEDVSESDNELDEDDVVAAEEEHLITNMARNRLLKTPRPLDEDNDADEEDEDEEDEPEEDDAIEDEDAHDEDDDDDDSISWQGLSPAREFEEAMLPESELVEQDATPVKRHVRFAGIDSDSDNTESDLSESDDAKQFFPDIFVDQNALDPQFRREIENDEGSDTDGSYWDFNGSTQDLFVETSDIEFENGGLDVTPMPTPRTSPPADVVASQLLTAFTAESPELDGYETDGDTTEEDIPEPIVRKKQVRRPVSVETSDSETPRPNRHIREEPRLARFDLDGDSDKPVGVINPKTGKVMIFTRQKADQLDLAPESYDLNFAQEDLTACSPMMANSAFIMFGAMGGNPLGDYFSTQPFGPTEAFFPCSDAFTGEETDESEFYPTLEDEGEDALRLEDFIEFRDNASDQENENEGEDESGQDWNNDPNSSPTRPKTSASYSTTTTEFYAADAHPLLSHFEMNSNAVGAFRRNQVNQQLINSEVATQESLAFSGPYHIGTLRGIKTGSMETITTPITPVRRQKRNSMVGLDGPLDYSPGSPLNHVSQKRKAPNNLADDNLHKRHRSISDMEILQL</sequence>
<comment type="caution">
    <text evidence="2">The sequence shown here is derived from an EMBL/GenBank/DDBJ whole genome shotgun (WGS) entry which is preliminary data.</text>
</comment>
<name>A0AA40AAH5_9PEZI</name>
<feature type="compositionally biased region" description="Polar residues" evidence="1">
    <location>
        <begin position="465"/>
        <end position="485"/>
    </location>
</feature>
<organism evidence="2 3">
    <name type="scientific">Apiosordaria backusii</name>
    <dbReference type="NCBI Taxonomy" id="314023"/>
    <lineage>
        <taxon>Eukaryota</taxon>
        <taxon>Fungi</taxon>
        <taxon>Dikarya</taxon>
        <taxon>Ascomycota</taxon>
        <taxon>Pezizomycotina</taxon>
        <taxon>Sordariomycetes</taxon>
        <taxon>Sordariomycetidae</taxon>
        <taxon>Sordariales</taxon>
        <taxon>Lasiosphaeriaceae</taxon>
        <taxon>Apiosordaria</taxon>
    </lineage>
</organism>
<dbReference type="AlphaFoldDB" id="A0AA40AAH5"/>
<feature type="compositionally biased region" description="Acidic residues" evidence="1">
    <location>
        <begin position="40"/>
        <end position="66"/>
    </location>
</feature>
<protein>
    <submittedName>
        <fullName evidence="2">Uncharacterized protein</fullName>
    </submittedName>
</protein>
<dbReference type="Proteomes" id="UP001172159">
    <property type="component" value="Unassembled WGS sequence"/>
</dbReference>
<feature type="region of interest" description="Disordered" evidence="1">
    <location>
        <begin position="449"/>
        <end position="485"/>
    </location>
</feature>
<keyword evidence="3" id="KW-1185">Reference proteome</keyword>
<evidence type="ECO:0000313" key="2">
    <source>
        <dbReference type="EMBL" id="KAK0712307.1"/>
    </source>
</evidence>
<evidence type="ECO:0000256" key="1">
    <source>
        <dbReference type="SAM" id="MobiDB-lite"/>
    </source>
</evidence>
<reference evidence="2" key="1">
    <citation type="submission" date="2023-06" db="EMBL/GenBank/DDBJ databases">
        <title>Genome-scale phylogeny and comparative genomics of the fungal order Sordariales.</title>
        <authorList>
            <consortium name="Lawrence Berkeley National Laboratory"/>
            <person name="Hensen N."/>
            <person name="Bonometti L."/>
            <person name="Westerberg I."/>
            <person name="Brannstrom I.O."/>
            <person name="Guillou S."/>
            <person name="Cros-Aarteil S."/>
            <person name="Calhoun S."/>
            <person name="Haridas S."/>
            <person name="Kuo A."/>
            <person name="Mondo S."/>
            <person name="Pangilinan J."/>
            <person name="Riley R."/>
            <person name="Labutti K."/>
            <person name="Andreopoulos B."/>
            <person name="Lipzen A."/>
            <person name="Chen C."/>
            <person name="Yanf M."/>
            <person name="Daum C."/>
            <person name="Ng V."/>
            <person name="Clum A."/>
            <person name="Steindorff A."/>
            <person name="Ohm R."/>
            <person name="Martin F."/>
            <person name="Silar P."/>
            <person name="Natvig D."/>
            <person name="Lalanne C."/>
            <person name="Gautier V."/>
            <person name="Ament-Velasquez S.L."/>
            <person name="Kruys A."/>
            <person name="Hutchinson M.I."/>
            <person name="Powell A.J."/>
            <person name="Barry K."/>
            <person name="Miller A.N."/>
            <person name="Grigoriev I.V."/>
            <person name="Debuchy R."/>
            <person name="Gladieux P."/>
            <person name="Thoren M.H."/>
            <person name="Johannesson H."/>
        </authorList>
    </citation>
    <scope>NUCLEOTIDE SEQUENCE</scope>
    <source>
        <strain evidence="2">CBS 540.89</strain>
    </source>
</reference>
<dbReference type="EMBL" id="JAUKTV010000016">
    <property type="protein sequence ID" value="KAK0712307.1"/>
    <property type="molecule type" value="Genomic_DNA"/>
</dbReference>
<feature type="compositionally biased region" description="Acidic residues" evidence="1">
    <location>
        <begin position="451"/>
        <end position="464"/>
    </location>
</feature>
<feature type="compositionally biased region" description="Acidic residues" evidence="1">
    <location>
        <begin position="89"/>
        <end position="125"/>
    </location>
</feature>
<feature type="region of interest" description="Disordered" evidence="1">
    <location>
        <begin position="1"/>
        <end position="183"/>
    </location>
</feature>
<feature type="compositionally biased region" description="Basic residues" evidence="1">
    <location>
        <begin position="15"/>
        <end position="27"/>
    </location>
</feature>
<feature type="region of interest" description="Disordered" evidence="1">
    <location>
        <begin position="567"/>
        <end position="599"/>
    </location>
</feature>
<proteinExistence type="predicted"/>
<accession>A0AA40AAH5</accession>